<evidence type="ECO:0000313" key="2">
    <source>
        <dbReference type="EMBL" id="SSA32825.1"/>
    </source>
</evidence>
<dbReference type="Pfam" id="PF01636">
    <property type="entry name" value="APH"/>
    <property type="match status" value="1"/>
</dbReference>
<dbReference type="SUPFAM" id="SSF56112">
    <property type="entry name" value="Protein kinase-like (PK-like)"/>
    <property type="match status" value="1"/>
</dbReference>
<dbReference type="GO" id="GO:0004672">
    <property type="term" value="F:protein kinase activity"/>
    <property type="evidence" value="ECO:0007669"/>
    <property type="project" value="InterPro"/>
</dbReference>
<dbReference type="AlphaFoldDB" id="A0A2Y8ZLH6"/>
<sequence length="280" mass="31749">MLSFEKLTSRQRDVVGQWVPDARVVADHSWGLVDNVVLELDSAERGRLVLKVDGPTNHHVTREIRAHREWVSALSSTGLAPVMVYADEASHVLITRYLPGELVQGTSAQNDPDTFRQAGSLLAAFHQQLRSYHPTWNDDLRERVERHLVAPHRIDPSIETAVRTEMRNWPTGGAAVVPTHGDWQPRNWLIDQGTVRVIDFGRADLRPADTDLARLARQDFQRNPELESAFFTGYGSDPREPEQWRRTLIAEAVGTASWAYGVNDYEFEAVGQRQLKLLYP</sequence>
<keyword evidence="3" id="KW-1185">Reference proteome</keyword>
<dbReference type="RefSeq" id="WP_211310156.1">
    <property type="nucleotide sequence ID" value="NZ_QGDN01000001.1"/>
</dbReference>
<dbReference type="Gene3D" id="3.90.1200.10">
    <property type="match status" value="1"/>
</dbReference>
<name>A0A2Y8ZLH6_9MICO</name>
<reference evidence="3" key="1">
    <citation type="submission" date="2016-10" db="EMBL/GenBank/DDBJ databases">
        <authorList>
            <person name="Varghese N."/>
            <person name="Submissions S."/>
        </authorList>
    </citation>
    <scope>NUCLEOTIDE SEQUENCE [LARGE SCALE GENOMIC DNA]</scope>
    <source>
        <strain evidence="3">DSM 22951</strain>
    </source>
</reference>
<dbReference type="InterPro" id="IPR002575">
    <property type="entry name" value="Aminoglycoside_PTrfase"/>
</dbReference>
<dbReference type="InterPro" id="IPR011009">
    <property type="entry name" value="Kinase-like_dom_sf"/>
</dbReference>
<dbReference type="Proteomes" id="UP000250028">
    <property type="component" value="Unassembled WGS sequence"/>
</dbReference>
<dbReference type="InterPro" id="IPR000719">
    <property type="entry name" value="Prot_kinase_dom"/>
</dbReference>
<dbReference type="PROSITE" id="PS50011">
    <property type="entry name" value="PROTEIN_KINASE_DOM"/>
    <property type="match status" value="1"/>
</dbReference>
<dbReference type="EMBL" id="UESZ01000001">
    <property type="protein sequence ID" value="SSA32825.1"/>
    <property type="molecule type" value="Genomic_DNA"/>
</dbReference>
<dbReference type="GO" id="GO:0005524">
    <property type="term" value="F:ATP binding"/>
    <property type="evidence" value="ECO:0007669"/>
    <property type="project" value="InterPro"/>
</dbReference>
<keyword evidence="2" id="KW-0808">Transferase</keyword>
<gene>
    <name evidence="2" type="ORF">SAMN04489750_0090</name>
</gene>
<evidence type="ECO:0000313" key="3">
    <source>
        <dbReference type="Proteomes" id="UP000250028"/>
    </source>
</evidence>
<protein>
    <submittedName>
        <fullName evidence="2">Ser/Thr protein kinase RdoA involved in Cpx stress response, MazF antagonist</fullName>
    </submittedName>
</protein>
<organism evidence="2 3">
    <name type="scientific">Branchiibius hedensis</name>
    <dbReference type="NCBI Taxonomy" id="672460"/>
    <lineage>
        <taxon>Bacteria</taxon>
        <taxon>Bacillati</taxon>
        <taxon>Actinomycetota</taxon>
        <taxon>Actinomycetes</taxon>
        <taxon>Micrococcales</taxon>
        <taxon>Dermacoccaceae</taxon>
        <taxon>Branchiibius</taxon>
    </lineage>
</organism>
<keyword evidence="2" id="KW-0418">Kinase</keyword>
<evidence type="ECO:0000259" key="1">
    <source>
        <dbReference type="PROSITE" id="PS50011"/>
    </source>
</evidence>
<proteinExistence type="predicted"/>
<accession>A0A2Y8ZLH6</accession>
<feature type="domain" description="Protein kinase" evidence="1">
    <location>
        <begin position="19"/>
        <end position="280"/>
    </location>
</feature>